<dbReference type="FunFam" id="3.30.160.60:FF:000100">
    <property type="entry name" value="Zinc finger 45-like"/>
    <property type="match status" value="1"/>
</dbReference>
<feature type="region of interest" description="Disordered" evidence="12">
    <location>
        <begin position="98"/>
        <end position="151"/>
    </location>
</feature>
<evidence type="ECO:0000256" key="12">
    <source>
        <dbReference type="SAM" id="MobiDB-lite"/>
    </source>
</evidence>
<dbReference type="PANTHER" id="PTHR23226:SF419">
    <property type="entry name" value="FI21258P1-RELATED"/>
    <property type="match status" value="1"/>
</dbReference>
<keyword evidence="5 10" id="KW-0863">Zinc-finger</keyword>
<dbReference type="GeneID" id="105901502"/>
<comment type="subcellular location">
    <subcellularLocation>
        <location evidence="2">Nucleus</location>
    </subcellularLocation>
</comment>
<comment type="function">
    <text evidence="1">May be involved in transcriptional regulation.</text>
</comment>
<dbReference type="Proteomes" id="UP000515152">
    <property type="component" value="Chromosome 12"/>
</dbReference>
<dbReference type="FunFam" id="3.30.160.60:FF:000624">
    <property type="entry name" value="zinc finger protein 697"/>
    <property type="match status" value="1"/>
</dbReference>
<feature type="region of interest" description="Disordered" evidence="12">
    <location>
        <begin position="594"/>
        <end position="648"/>
    </location>
</feature>
<dbReference type="SUPFAM" id="SSF57667">
    <property type="entry name" value="beta-beta-alpha zinc fingers"/>
    <property type="match status" value="6"/>
</dbReference>
<dbReference type="Gene3D" id="3.30.160.60">
    <property type="entry name" value="Classic Zinc Finger"/>
    <property type="match status" value="10"/>
</dbReference>
<dbReference type="InterPro" id="IPR036236">
    <property type="entry name" value="Znf_C2H2_sf"/>
</dbReference>
<dbReference type="PROSITE" id="PS00028">
    <property type="entry name" value="ZINC_FINGER_C2H2_1"/>
    <property type="match status" value="10"/>
</dbReference>
<evidence type="ECO:0000256" key="2">
    <source>
        <dbReference type="ARBA" id="ARBA00004123"/>
    </source>
</evidence>
<evidence type="ECO:0000256" key="1">
    <source>
        <dbReference type="ARBA" id="ARBA00003767"/>
    </source>
</evidence>
<dbReference type="GO" id="GO:0008270">
    <property type="term" value="F:zinc ion binding"/>
    <property type="evidence" value="ECO:0007669"/>
    <property type="project" value="UniProtKB-KW"/>
</dbReference>
<feature type="domain" description="C2H2-type" evidence="13">
    <location>
        <begin position="578"/>
        <end position="605"/>
    </location>
</feature>
<feature type="compositionally biased region" description="Polar residues" evidence="12">
    <location>
        <begin position="612"/>
        <end position="632"/>
    </location>
</feature>
<evidence type="ECO:0000256" key="8">
    <source>
        <dbReference type="ARBA" id="ARBA00023163"/>
    </source>
</evidence>
<feature type="compositionally biased region" description="Basic and acidic residues" evidence="12">
    <location>
        <begin position="600"/>
        <end position="611"/>
    </location>
</feature>
<dbReference type="GO" id="GO:0005634">
    <property type="term" value="C:nucleus"/>
    <property type="evidence" value="ECO:0007669"/>
    <property type="project" value="UniProtKB-SubCell"/>
</dbReference>
<protein>
    <submittedName>
        <fullName evidence="15">Zinc finger protein 436 isoform X1</fullName>
    </submittedName>
</protein>
<reference evidence="15" key="1">
    <citation type="submission" date="2025-08" db="UniProtKB">
        <authorList>
            <consortium name="RefSeq"/>
        </authorList>
    </citation>
    <scope>IDENTIFICATION</scope>
</reference>
<dbReference type="PANTHER" id="PTHR23226">
    <property type="entry name" value="ZINC FINGER AND SCAN DOMAIN-CONTAINING"/>
    <property type="match status" value="1"/>
</dbReference>
<dbReference type="GO" id="GO:0000978">
    <property type="term" value="F:RNA polymerase II cis-regulatory region sequence-specific DNA binding"/>
    <property type="evidence" value="ECO:0007669"/>
    <property type="project" value="TreeGrafter"/>
</dbReference>
<dbReference type="FunFam" id="3.30.160.60:FF:000634">
    <property type="entry name" value="Zinc finger X-chromosomal protein"/>
    <property type="match status" value="1"/>
</dbReference>
<keyword evidence="4" id="KW-0677">Repeat</keyword>
<feature type="compositionally biased region" description="Polar residues" evidence="12">
    <location>
        <begin position="310"/>
        <end position="321"/>
    </location>
</feature>
<dbReference type="FunFam" id="3.30.160.60:FF:000012">
    <property type="entry name" value="RB-associated KRAB zinc finger protein-like"/>
    <property type="match status" value="1"/>
</dbReference>
<evidence type="ECO:0000259" key="13">
    <source>
        <dbReference type="PROSITE" id="PS50157"/>
    </source>
</evidence>
<sequence length="648" mass="72445">MEKSSNLKSFLESSLNEIFKATVSDILESVEQTLSEYQGKIQRIETENEDLRRRLYESDTRIKSSSKAKESNHFVDCCMDTSVEQYPGEPACVDVPCGSAPKLSRQPTQNRRKLNSRRPRREQPNQFEGCVQMRRQPPPPEGPQFPDGAKGHSSTVFTFTIKSDPDLEDGCAIDLSKAQSPLNLAANQIKTEEPELEYGSGERHGQLSSDSRDSDNDVRVTIVSDSHLGTSDNEGSYFGDSETMEIEKTLRAECGGEDAEGAGSEAEAEFSASGEFLLDGKETGVVDSDRNPLDSQPLDENVLGKDLAQSADTQRASETKTPPSFYHCPECNKMFSRVGSLNIHLRTHSGEKAHTCGQCGKRFGRADLLKSHKRTHTGERPFSCNLCGKSYGHQGQLRIHKRVHTGERPYCCSHCGKRFSEHNQLKVHLRTHTGERPYSCGFCGKTFSNAGNLRIHERIHTGEKPYCCGQCGKRFNGMGDLKTHYRIHTGERPYSCDLCKKTFSQAGHLTIHKRMHTGEKPYGCPECGKRFSVASSLKLHQRTHTGEKLYGCSFCGKSFSRAGHLKRHEQVHTKEKMYTCQQCGKNYSDMSSLKKHQKSHSLEKSLAKERSQTASDEPQGQTQSQRQESLSTPDVPHAETVKVECECE</sequence>
<dbReference type="PROSITE" id="PS50157">
    <property type="entry name" value="ZINC_FINGER_C2H2_2"/>
    <property type="match status" value="10"/>
</dbReference>
<dbReference type="Pfam" id="PF00096">
    <property type="entry name" value="zf-C2H2"/>
    <property type="match status" value="8"/>
</dbReference>
<keyword evidence="14" id="KW-1185">Reference proteome</keyword>
<keyword evidence="8" id="KW-0804">Transcription</keyword>
<dbReference type="OrthoDB" id="6591996at2759"/>
<dbReference type="GO" id="GO:0000981">
    <property type="term" value="F:DNA-binding transcription factor activity, RNA polymerase II-specific"/>
    <property type="evidence" value="ECO:0007669"/>
    <property type="project" value="TreeGrafter"/>
</dbReference>
<evidence type="ECO:0000256" key="3">
    <source>
        <dbReference type="ARBA" id="ARBA00022723"/>
    </source>
</evidence>
<evidence type="ECO:0000256" key="10">
    <source>
        <dbReference type="PROSITE-ProRule" id="PRU00042"/>
    </source>
</evidence>
<evidence type="ECO:0000256" key="6">
    <source>
        <dbReference type="ARBA" id="ARBA00022833"/>
    </source>
</evidence>
<feature type="domain" description="C2H2-type" evidence="13">
    <location>
        <begin position="410"/>
        <end position="437"/>
    </location>
</feature>
<feature type="domain" description="C2H2-type" evidence="13">
    <location>
        <begin position="326"/>
        <end position="353"/>
    </location>
</feature>
<evidence type="ECO:0000256" key="11">
    <source>
        <dbReference type="SAM" id="Coils"/>
    </source>
</evidence>
<evidence type="ECO:0000313" key="15">
    <source>
        <dbReference type="RefSeq" id="XP_031433376.1"/>
    </source>
</evidence>
<feature type="domain" description="C2H2-type" evidence="13">
    <location>
        <begin position="382"/>
        <end position="409"/>
    </location>
</feature>
<keyword evidence="7" id="KW-0805">Transcription regulation</keyword>
<feature type="domain" description="C2H2-type" evidence="13">
    <location>
        <begin position="466"/>
        <end position="493"/>
    </location>
</feature>
<feature type="compositionally biased region" description="Basic and acidic residues" evidence="12">
    <location>
        <begin position="636"/>
        <end position="648"/>
    </location>
</feature>
<organism evidence="14 15">
    <name type="scientific">Clupea harengus</name>
    <name type="common">Atlantic herring</name>
    <dbReference type="NCBI Taxonomy" id="7950"/>
    <lineage>
        <taxon>Eukaryota</taxon>
        <taxon>Metazoa</taxon>
        <taxon>Chordata</taxon>
        <taxon>Craniata</taxon>
        <taxon>Vertebrata</taxon>
        <taxon>Euteleostomi</taxon>
        <taxon>Actinopterygii</taxon>
        <taxon>Neopterygii</taxon>
        <taxon>Teleostei</taxon>
        <taxon>Clupei</taxon>
        <taxon>Clupeiformes</taxon>
        <taxon>Clupeoidei</taxon>
        <taxon>Clupeidae</taxon>
        <taxon>Clupea</taxon>
    </lineage>
</organism>
<dbReference type="SMART" id="SM00355">
    <property type="entry name" value="ZnF_C2H2"/>
    <property type="match status" value="10"/>
</dbReference>
<feature type="region of interest" description="Disordered" evidence="12">
    <location>
        <begin position="283"/>
        <end position="321"/>
    </location>
</feature>
<feature type="compositionally biased region" description="Basic residues" evidence="12">
    <location>
        <begin position="110"/>
        <end position="120"/>
    </location>
</feature>
<evidence type="ECO:0000256" key="9">
    <source>
        <dbReference type="ARBA" id="ARBA00023242"/>
    </source>
</evidence>
<feature type="coiled-coil region" evidence="11">
    <location>
        <begin position="27"/>
        <end position="61"/>
    </location>
</feature>
<dbReference type="RefSeq" id="XP_031433376.1">
    <property type="nucleotide sequence ID" value="XM_031577516.2"/>
</dbReference>
<feature type="compositionally biased region" description="Basic and acidic residues" evidence="12">
    <location>
        <begin position="200"/>
        <end position="216"/>
    </location>
</feature>
<proteinExistence type="predicted"/>
<feature type="domain" description="C2H2-type" evidence="13">
    <location>
        <begin position="494"/>
        <end position="521"/>
    </location>
</feature>
<feature type="region of interest" description="Disordered" evidence="12">
    <location>
        <begin position="193"/>
        <end position="216"/>
    </location>
</feature>
<accession>A0A6P8GA48</accession>
<feature type="domain" description="C2H2-type" evidence="13">
    <location>
        <begin position="522"/>
        <end position="549"/>
    </location>
</feature>
<dbReference type="FunFam" id="3.30.160.60:FF:002343">
    <property type="entry name" value="Zinc finger protein 33A"/>
    <property type="match status" value="3"/>
</dbReference>
<evidence type="ECO:0000313" key="14">
    <source>
        <dbReference type="Proteomes" id="UP000515152"/>
    </source>
</evidence>
<evidence type="ECO:0000256" key="5">
    <source>
        <dbReference type="ARBA" id="ARBA00022771"/>
    </source>
</evidence>
<keyword evidence="9" id="KW-0539">Nucleus</keyword>
<keyword evidence="3" id="KW-0479">Metal-binding</keyword>
<dbReference type="InterPro" id="IPR013087">
    <property type="entry name" value="Znf_C2H2_type"/>
</dbReference>
<gene>
    <name evidence="15" type="primary">LOC105901502</name>
</gene>
<feature type="domain" description="C2H2-type" evidence="13">
    <location>
        <begin position="550"/>
        <end position="577"/>
    </location>
</feature>
<dbReference type="AlphaFoldDB" id="A0A6P8GA48"/>
<evidence type="ECO:0000256" key="4">
    <source>
        <dbReference type="ARBA" id="ARBA00022737"/>
    </source>
</evidence>
<feature type="domain" description="C2H2-type" evidence="13">
    <location>
        <begin position="438"/>
        <end position="465"/>
    </location>
</feature>
<keyword evidence="11" id="KW-0175">Coiled coil</keyword>
<dbReference type="FunFam" id="3.30.160.60:FF:000358">
    <property type="entry name" value="zinc finger protein 24"/>
    <property type="match status" value="2"/>
</dbReference>
<feature type="compositionally biased region" description="Basic and acidic residues" evidence="12">
    <location>
        <begin position="283"/>
        <end position="292"/>
    </location>
</feature>
<name>A0A6P8GA48_CLUHA</name>
<dbReference type="FunFam" id="3.30.160.60:FF:001872">
    <property type="entry name" value="Zinc finger protein"/>
    <property type="match status" value="1"/>
</dbReference>
<keyword evidence="6" id="KW-0862">Zinc</keyword>
<evidence type="ECO:0000256" key="7">
    <source>
        <dbReference type="ARBA" id="ARBA00023015"/>
    </source>
</evidence>
<feature type="domain" description="C2H2-type" evidence="13">
    <location>
        <begin position="354"/>
        <end position="381"/>
    </location>
</feature>